<dbReference type="PANTHER" id="PTHR45910">
    <property type="entry name" value="N-ALPHA-ACETYLTRANSFERASE 20"/>
    <property type="match status" value="1"/>
</dbReference>
<evidence type="ECO:0000313" key="5">
    <source>
        <dbReference type="Proteomes" id="UP000053664"/>
    </source>
</evidence>
<dbReference type="EMBL" id="KE361632">
    <property type="protein sequence ID" value="EPQ29012.1"/>
    <property type="molecule type" value="Genomic_DNA"/>
</dbReference>
<dbReference type="PANTHER" id="PTHR45910:SF1">
    <property type="entry name" value="N-ALPHA-ACETYLTRANSFERASE 20"/>
    <property type="match status" value="1"/>
</dbReference>
<keyword evidence="2" id="KW-0012">Acyltransferase</keyword>
<dbReference type="CDD" id="cd04301">
    <property type="entry name" value="NAT_SF"/>
    <property type="match status" value="1"/>
</dbReference>
<evidence type="ECO:0000256" key="1">
    <source>
        <dbReference type="ARBA" id="ARBA00022679"/>
    </source>
</evidence>
<dbReference type="SUPFAM" id="SSF55729">
    <property type="entry name" value="Acyl-CoA N-acyltransferases (Nat)"/>
    <property type="match status" value="1"/>
</dbReference>
<dbReference type="Pfam" id="PF00583">
    <property type="entry name" value="Acetyltransf_1"/>
    <property type="match status" value="1"/>
</dbReference>
<name>A0A061H837_9BASI</name>
<dbReference type="HOGENOM" id="CLU_013985_7_1_1"/>
<dbReference type="RefSeq" id="XP_007879010.1">
    <property type="nucleotide sequence ID" value="XM_007880819.1"/>
</dbReference>
<accession>A0A061H837</accession>
<dbReference type="Proteomes" id="UP000053664">
    <property type="component" value="Unassembled WGS sequence"/>
</dbReference>
<proteinExistence type="predicted"/>
<dbReference type="GO" id="GO:0004596">
    <property type="term" value="F:protein-N-terminal amino-acid acetyltransferase activity"/>
    <property type="evidence" value="ECO:0007669"/>
    <property type="project" value="TreeGrafter"/>
</dbReference>
<evidence type="ECO:0000313" key="4">
    <source>
        <dbReference type="EMBL" id="EPQ29012.1"/>
    </source>
</evidence>
<evidence type="ECO:0000256" key="2">
    <source>
        <dbReference type="ARBA" id="ARBA00023315"/>
    </source>
</evidence>
<dbReference type="InterPro" id="IPR016181">
    <property type="entry name" value="Acyl_CoA_acyltransferase"/>
</dbReference>
<dbReference type="OrthoDB" id="10264728at2759"/>
<dbReference type="KEGG" id="pfp:PFL1_03302"/>
<protein>
    <recommendedName>
        <fullName evidence="3">N-acetyltransferase domain-containing protein</fullName>
    </recommendedName>
</protein>
<dbReference type="InterPro" id="IPR000182">
    <property type="entry name" value="GNAT_dom"/>
</dbReference>
<sequence length="192" mass="22142">MSLLRPFRATDLFRFNNVNLDNWTETYSLSFYLSYLAQWPDLSFIQTSPNSERVMGYVVGKAEGNPHSKPPTLHGHVTAITVAPEYRRLGLANGMMNLLEDVSDRSYRAWFVDLFVRPSNTNAVRMYEGMGYDVFRKVKEYYHGGGPGGRDEDGYDMRKALSRDTKRVTVRKNGRNFTVNPESIYFEPAYRP</sequence>
<reference evidence="4 5" key="1">
    <citation type="journal article" date="2013" name="Plant Cell">
        <title>The transition from a phytopathogenic smut ancestor to an anamorphic biocontrol agent deciphered by comparative whole-genome analysis.</title>
        <authorList>
            <person name="Lefebvre F."/>
            <person name="Joly D.L."/>
            <person name="Labbe C."/>
            <person name="Teichmann B."/>
            <person name="Linning R."/>
            <person name="Belzile F."/>
            <person name="Bakkeren G."/>
            <person name="Belanger R.R."/>
        </authorList>
    </citation>
    <scope>NUCLEOTIDE SEQUENCE [LARGE SCALE GENOMIC DNA]</scope>
    <source>
        <strain evidence="4 5">PF-1</strain>
    </source>
</reference>
<dbReference type="eggNOG" id="KOG3234">
    <property type="taxonomic scope" value="Eukaryota"/>
</dbReference>
<gene>
    <name evidence="4" type="ORF">PFL1_03302</name>
</gene>
<feature type="domain" description="N-acetyltransferase" evidence="3">
    <location>
        <begin position="2"/>
        <end position="162"/>
    </location>
</feature>
<dbReference type="Gene3D" id="3.40.630.30">
    <property type="match status" value="1"/>
</dbReference>
<evidence type="ECO:0000259" key="3">
    <source>
        <dbReference type="PROSITE" id="PS51186"/>
    </source>
</evidence>
<dbReference type="PROSITE" id="PS51186">
    <property type="entry name" value="GNAT"/>
    <property type="match status" value="1"/>
</dbReference>
<dbReference type="GeneID" id="19317412"/>
<dbReference type="InterPro" id="IPR051646">
    <property type="entry name" value="NatB_acetyltransferase_subunit"/>
</dbReference>
<keyword evidence="1" id="KW-0808">Transferase</keyword>
<dbReference type="AlphaFoldDB" id="A0A061H837"/>
<organism evidence="4 5">
    <name type="scientific">Pseudozyma flocculosa PF-1</name>
    <dbReference type="NCBI Taxonomy" id="1277687"/>
    <lineage>
        <taxon>Eukaryota</taxon>
        <taxon>Fungi</taxon>
        <taxon>Dikarya</taxon>
        <taxon>Basidiomycota</taxon>
        <taxon>Ustilaginomycotina</taxon>
        <taxon>Ustilaginomycetes</taxon>
        <taxon>Ustilaginales</taxon>
        <taxon>Ustilaginaceae</taxon>
        <taxon>Pseudozyma</taxon>
    </lineage>
</organism>
<dbReference type="GO" id="GO:0031416">
    <property type="term" value="C:NatB complex"/>
    <property type="evidence" value="ECO:0007669"/>
    <property type="project" value="TreeGrafter"/>
</dbReference>